<comment type="caution">
    <text evidence="1">The sequence shown here is derived from an EMBL/GenBank/DDBJ whole genome shotgun (WGS) entry which is preliminary data.</text>
</comment>
<gene>
    <name evidence="1" type="ORF">Cgig2_021126</name>
</gene>
<accession>A0A9Q1KXE3</accession>
<dbReference type="EMBL" id="JAKOGI010000013">
    <property type="protein sequence ID" value="KAJ8450654.1"/>
    <property type="molecule type" value="Genomic_DNA"/>
</dbReference>
<reference evidence="1" key="1">
    <citation type="submission" date="2022-04" db="EMBL/GenBank/DDBJ databases">
        <title>Carnegiea gigantea Genome sequencing and assembly v2.</title>
        <authorList>
            <person name="Copetti D."/>
            <person name="Sanderson M.J."/>
            <person name="Burquez A."/>
            <person name="Wojciechowski M.F."/>
        </authorList>
    </citation>
    <scope>NUCLEOTIDE SEQUENCE</scope>
    <source>
        <strain evidence="1">SGP5-SGP5p</strain>
        <tissue evidence="1">Aerial part</tissue>
    </source>
</reference>
<keyword evidence="2" id="KW-1185">Reference proteome</keyword>
<organism evidence="1 2">
    <name type="scientific">Carnegiea gigantea</name>
    <dbReference type="NCBI Taxonomy" id="171969"/>
    <lineage>
        <taxon>Eukaryota</taxon>
        <taxon>Viridiplantae</taxon>
        <taxon>Streptophyta</taxon>
        <taxon>Embryophyta</taxon>
        <taxon>Tracheophyta</taxon>
        <taxon>Spermatophyta</taxon>
        <taxon>Magnoliopsida</taxon>
        <taxon>eudicotyledons</taxon>
        <taxon>Gunneridae</taxon>
        <taxon>Pentapetalae</taxon>
        <taxon>Caryophyllales</taxon>
        <taxon>Cactineae</taxon>
        <taxon>Cactaceae</taxon>
        <taxon>Cactoideae</taxon>
        <taxon>Echinocereeae</taxon>
        <taxon>Carnegiea</taxon>
    </lineage>
</organism>
<evidence type="ECO:0000313" key="1">
    <source>
        <dbReference type="EMBL" id="KAJ8450654.1"/>
    </source>
</evidence>
<dbReference type="Proteomes" id="UP001153076">
    <property type="component" value="Unassembled WGS sequence"/>
</dbReference>
<evidence type="ECO:0000313" key="2">
    <source>
        <dbReference type="Proteomes" id="UP001153076"/>
    </source>
</evidence>
<sequence length="254" mass="28622">MVGETKFTVVLSCRGWSISLDTDRDEYSIMDLVRDVHAFLNKPLFERRPQFVSLSSYPPNKSSMKWHVNKDNDLMKMFDNWKGRKRIDFVIMGRKSPTMIDKLLLPLDGSLGGMNVDGNLTLSVVLNMPLSTEASINLNTHCSSLPTPSSPKANFTKTQVTAEPHGKDVMVNDEDGKVMMRMTMSLKGVIAALKDIFSAARRRICLVHFMRNFKKLHAAPKLSLLLSRAAKAYSSDNCKKAIESLYRKSPITYT</sequence>
<protein>
    <submittedName>
        <fullName evidence="1">Uncharacterized protein</fullName>
    </submittedName>
</protein>
<proteinExistence type="predicted"/>
<dbReference type="AlphaFoldDB" id="A0A9Q1KXE3"/>
<name>A0A9Q1KXE3_9CARY</name>